<dbReference type="CDD" id="cd00093">
    <property type="entry name" value="HTH_XRE"/>
    <property type="match status" value="1"/>
</dbReference>
<evidence type="ECO:0000313" key="2">
    <source>
        <dbReference type="EMBL" id="MCF4006136.1"/>
    </source>
</evidence>
<dbReference type="AlphaFoldDB" id="A0A9X1QNX6"/>
<dbReference type="Proteomes" id="UP001139336">
    <property type="component" value="Unassembled WGS sequence"/>
</dbReference>
<comment type="caution">
    <text evidence="2">The sequence shown here is derived from an EMBL/GenBank/DDBJ whole genome shotgun (WGS) entry which is preliminary data.</text>
</comment>
<keyword evidence="3" id="KW-1185">Reference proteome</keyword>
<feature type="compositionally biased region" description="Polar residues" evidence="1">
    <location>
        <begin position="1"/>
        <end position="15"/>
    </location>
</feature>
<feature type="region of interest" description="Disordered" evidence="1">
    <location>
        <begin position="1"/>
        <end position="21"/>
    </location>
</feature>
<organism evidence="2 3">
    <name type="scientific">Corynebacterium uropygiale</name>
    <dbReference type="NCBI Taxonomy" id="1775911"/>
    <lineage>
        <taxon>Bacteria</taxon>
        <taxon>Bacillati</taxon>
        <taxon>Actinomycetota</taxon>
        <taxon>Actinomycetes</taxon>
        <taxon>Mycobacteriales</taxon>
        <taxon>Corynebacteriaceae</taxon>
        <taxon>Corynebacterium</taxon>
    </lineage>
</organism>
<evidence type="ECO:0000313" key="3">
    <source>
        <dbReference type="Proteomes" id="UP001139336"/>
    </source>
</evidence>
<sequence>MTTSNETVYTIQNPHQIPGRNMDPEAYQVTGTLFELQSWLVSQVGDPADYQWEALCAYYHTPAPTREQWEEYADYDTLRKTEAEPEDFEPMPEPVPLSIDHVVEMAAHMWDVPARHVKAFEGRIKATFPSEFQAIKLLTGLSTGELADRLNVGKPTVRHWLSGESPIPLSASKDIYELYIAEAPVDELEEAISTAEEFAYRMEDKYPW</sequence>
<gene>
    <name evidence="2" type="ORF">L1O03_02950</name>
</gene>
<evidence type="ECO:0008006" key="4">
    <source>
        <dbReference type="Google" id="ProtNLM"/>
    </source>
</evidence>
<name>A0A9X1QNX6_9CORY</name>
<evidence type="ECO:0000256" key="1">
    <source>
        <dbReference type="SAM" id="MobiDB-lite"/>
    </source>
</evidence>
<dbReference type="EMBL" id="JAKGSI010000001">
    <property type="protein sequence ID" value="MCF4006136.1"/>
    <property type="molecule type" value="Genomic_DNA"/>
</dbReference>
<protein>
    <recommendedName>
        <fullName evidence="4">Helix-turn-helix domain-containing protein</fullName>
    </recommendedName>
</protein>
<dbReference type="InterPro" id="IPR001387">
    <property type="entry name" value="Cro/C1-type_HTH"/>
</dbReference>
<dbReference type="RefSeq" id="WP_236117911.1">
    <property type="nucleotide sequence ID" value="NZ_JAKGSI010000001.1"/>
</dbReference>
<accession>A0A9X1QNX6</accession>
<proteinExistence type="predicted"/>
<reference evidence="2" key="1">
    <citation type="submission" date="2022-01" db="EMBL/GenBank/DDBJ databases">
        <title>Corynebacterium sp. nov isolated from isolated from the feces of the greater white-fronted geese (Anser albifrons) at Poyang Lake, PR China.</title>
        <authorList>
            <person name="Liu Q."/>
        </authorList>
    </citation>
    <scope>NUCLEOTIDE SEQUENCE</scope>
    <source>
        <strain evidence="2">JCM 32435</strain>
    </source>
</reference>